<protein>
    <submittedName>
        <fullName evidence="2">Uncharacterized protein</fullName>
    </submittedName>
</protein>
<gene>
    <name evidence="2" type="ORF">IPI13_07105</name>
</gene>
<evidence type="ECO:0000313" key="2">
    <source>
        <dbReference type="EMBL" id="MBK7272936.1"/>
    </source>
</evidence>
<proteinExistence type="predicted"/>
<sequence length="256" mass="28527">MSGHFTVPAFAGQILRKTIQQLASPRRWRESRPAAARSDDLAIDWAQRYGQAFTELIEHLPTDRLTGKVAATVVVTLDAQRLADLVNSQPQASGVDTGLTLSAGQARRIACNAGLLPQCWAARRFRWTWAELIGSSPKPNASLWPPSAERVRRRWVRPALRLERVAPRRSVACRWPHRPGQGSPAVRLAPSAHPRPGLPAQRDHCPDRREVSDIPPEDLRRRAVDVVTRTGADTAYPRRPRVDWLGEWPSPGNLGN</sequence>
<feature type="compositionally biased region" description="Basic and acidic residues" evidence="1">
    <location>
        <begin position="201"/>
        <end position="213"/>
    </location>
</feature>
<accession>A0A935M559</accession>
<evidence type="ECO:0000256" key="1">
    <source>
        <dbReference type="SAM" id="MobiDB-lite"/>
    </source>
</evidence>
<comment type="caution">
    <text evidence="2">The sequence shown here is derived from an EMBL/GenBank/DDBJ whole genome shotgun (WGS) entry which is preliminary data.</text>
</comment>
<reference evidence="2 3" key="1">
    <citation type="submission" date="2020-10" db="EMBL/GenBank/DDBJ databases">
        <title>Connecting structure to function with the recovery of over 1000 high-quality activated sludge metagenome-assembled genomes encoding full-length rRNA genes using long-read sequencing.</title>
        <authorList>
            <person name="Singleton C.M."/>
            <person name="Petriglieri F."/>
            <person name="Kristensen J.M."/>
            <person name="Kirkegaard R.H."/>
            <person name="Michaelsen T.Y."/>
            <person name="Andersen M.H."/>
            <person name="Karst S.M."/>
            <person name="Dueholm M.S."/>
            <person name="Nielsen P.H."/>
            <person name="Albertsen M."/>
        </authorList>
    </citation>
    <scope>NUCLEOTIDE SEQUENCE [LARGE SCALE GENOMIC DNA]</scope>
    <source>
        <strain evidence="2">Ega_18-Q3-R5-49_MAXAC.001</strain>
    </source>
</reference>
<organism evidence="2 3">
    <name type="scientific">Candidatus Phosphoribacter hodrii</name>
    <dbReference type="NCBI Taxonomy" id="2953743"/>
    <lineage>
        <taxon>Bacteria</taxon>
        <taxon>Bacillati</taxon>
        <taxon>Actinomycetota</taxon>
        <taxon>Actinomycetes</taxon>
        <taxon>Micrococcales</taxon>
        <taxon>Dermatophilaceae</taxon>
        <taxon>Candidatus Phosphoribacter</taxon>
    </lineage>
</organism>
<feature type="region of interest" description="Disordered" evidence="1">
    <location>
        <begin position="175"/>
        <end position="213"/>
    </location>
</feature>
<dbReference type="EMBL" id="JADJIB010000002">
    <property type="protein sequence ID" value="MBK7272936.1"/>
    <property type="molecule type" value="Genomic_DNA"/>
</dbReference>
<evidence type="ECO:0000313" key="3">
    <source>
        <dbReference type="Proteomes" id="UP000726105"/>
    </source>
</evidence>
<dbReference type="AlphaFoldDB" id="A0A935M559"/>
<dbReference type="Proteomes" id="UP000726105">
    <property type="component" value="Unassembled WGS sequence"/>
</dbReference>
<name>A0A935M559_9MICO</name>